<name>A0A512AQS8_9SPHN</name>
<accession>A0A512AQS8</accession>
<feature type="region of interest" description="Disordered" evidence="1">
    <location>
        <begin position="1"/>
        <end position="27"/>
    </location>
</feature>
<evidence type="ECO:0000256" key="1">
    <source>
        <dbReference type="SAM" id="MobiDB-lite"/>
    </source>
</evidence>
<evidence type="ECO:0000313" key="3">
    <source>
        <dbReference type="Proteomes" id="UP000321464"/>
    </source>
</evidence>
<keyword evidence="3" id="KW-1185">Reference proteome</keyword>
<dbReference type="AlphaFoldDB" id="A0A512AQS8"/>
<reference evidence="2 3" key="1">
    <citation type="submission" date="2019-07" db="EMBL/GenBank/DDBJ databases">
        <title>Whole genome shotgun sequence of Novosphingobium sediminis NBRC 106119.</title>
        <authorList>
            <person name="Hosoyama A."/>
            <person name="Uohara A."/>
            <person name="Ohji S."/>
            <person name="Ichikawa N."/>
        </authorList>
    </citation>
    <scope>NUCLEOTIDE SEQUENCE [LARGE SCALE GENOMIC DNA]</scope>
    <source>
        <strain evidence="2 3">NBRC 106119</strain>
    </source>
</reference>
<dbReference type="Proteomes" id="UP000321464">
    <property type="component" value="Unassembled WGS sequence"/>
</dbReference>
<organism evidence="2 3">
    <name type="scientific">Novosphingobium sediminis</name>
    <dbReference type="NCBI Taxonomy" id="707214"/>
    <lineage>
        <taxon>Bacteria</taxon>
        <taxon>Pseudomonadati</taxon>
        <taxon>Pseudomonadota</taxon>
        <taxon>Alphaproteobacteria</taxon>
        <taxon>Sphingomonadales</taxon>
        <taxon>Sphingomonadaceae</taxon>
        <taxon>Novosphingobium</taxon>
    </lineage>
</organism>
<dbReference type="OrthoDB" id="7595265at2"/>
<sequence length="100" mass="11402">MNRNPFGAGSLIGRGAAQPTRHGQRRQVDRCVPQFIIDALIDFGEERFLGGECRSYSFTKATWKRYAKYMGPAIAGHERFRNVYLVVAEENSIVTVAWRH</sequence>
<proteinExistence type="predicted"/>
<comment type="caution">
    <text evidence="2">The sequence shown here is derived from an EMBL/GenBank/DDBJ whole genome shotgun (WGS) entry which is preliminary data.</text>
</comment>
<gene>
    <name evidence="2" type="ORF">NSE01_39030</name>
</gene>
<evidence type="ECO:0000313" key="2">
    <source>
        <dbReference type="EMBL" id="GEO02071.1"/>
    </source>
</evidence>
<evidence type="ECO:0008006" key="4">
    <source>
        <dbReference type="Google" id="ProtNLM"/>
    </source>
</evidence>
<protein>
    <recommendedName>
        <fullName evidence="4">DUF4258 domain-containing protein</fullName>
    </recommendedName>
</protein>
<dbReference type="RefSeq" id="WP_147161314.1">
    <property type="nucleotide sequence ID" value="NZ_BJYR01000033.1"/>
</dbReference>
<dbReference type="EMBL" id="BJYR01000033">
    <property type="protein sequence ID" value="GEO02071.1"/>
    <property type="molecule type" value="Genomic_DNA"/>
</dbReference>